<dbReference type="AlphaFoldDB" id="A0A1M6PTZ6"/>
<dbReference type="Pfam" id="PF06776">
    <property type="entry name" value="IalB"/>
    <property type="match status" value="1"/>
</dbReference>
<keyword evidence="3" id="KW-1185">Reference proteome</keyword>
<dbReference type="Gene3D" id="2.60.40.1880">
    <property type="entry name" value="Invasion associated locus B (IalB) protein"/>
    <property type="match status" value="1"/>
</dbReference>
<reference evidence="3" key="1">
    <citation type="submission" date="2016-11" db="EMBL/GenBank/DDBJ databases">
        <authorList>
            <person name="Varghese N."/>
            <person name="Submissions S."/>
        </authorList>
    </citation>
    <scope>NUCLEOTIDE SEQUENCE [LARGE SCALE GENOMIC DNA]</scope>
    <source>
        <strain evidence="3">DSM 100564</strain>
    </source>
</reference>
<protein>
    <submittedName>
        <fullName evidence="2">Invasion protein IalB, involved in pathogenesis</fullName>
    </submittedName>
</protein>
<evidence type="ECO:0000313" key="2">
    <source>
        <dbReference type="EMBL" id="SHK11385.1"/>
    </source>
</evidence>
<feature type="chain" id="PRO_5013178214" evidence="1">
    <location>
        <begin position="27"/>
        <end position="198"/>
    </location>
</feature>
<dbReference type="STRING" id="1470563.SAMN05444000_11946"/>
<dbReference type="InterPro" id="IPR038696">
    <property type="entry name" value="IalB_sf"/>
</dbReference>
<gene>
    <name evidence="2" type="ORF">SAMN05444000_11946</name>
</gene>
<keyword evidence="1" id="KW-0732">Signal</keyword>
<dbReference type="Proteomes" id="UP000183982">
    <property type="component" value="Unassembled WGS sequence"/>
</dbReference>
<dbReference type="EMBL" id="FQZQ01000019">
    <property type="protein sequence ID" value="SHK11385.1"/>
    <property type="molecule type" value="Genomic_DNA"/>
</dbReference>
<feature type="signal peptide" evidence="1">
    <location>
        <begin position="1"/>
        <end position="26"/>
    </location>
</feature>
<sequence>MDPTMYKFRHLIAAASVMLLAAPLSAQVGSLSDGSLLNTQPSTSEGVASGDDTTSEIIGDWDLQCARTGPEPRPCRMYQLLKDNNGNSIAEVTVYRLPAGAPAAAGATFVVPLQTLLPQQLTLALDGVPANRIPYAYCLQIGCLARMGLSALEAEAYKGGNNVTVSLVPALAPDQVVTVNMSLKGFKEAYEKSNPVPN</sequence>
<dbReference type="InterPro" id="IPR010642">
    <property type="entry name" value="Invasion_prot_B"/>
</dbReference>
<accession>A0A1M6PTZ6</accession>
<name>A0A1M6PTZ6_9RHOB</name>
<proteinExistence type="predicted"/>
<evidence type="ECO:0000256" key="1">
    <source>
        <dbReference type="SAM" id="SignalP"/>
    </source>
</evidence>
<evidence type="ECO:0000313" key="3">
    <source>
        <dbReference type="Proteomes" id="UP000183982"/>
    </source>
</evidence>
<organism evidence="2 3">
    <name type="scientific">Shimia gijangensis</name>
    <dbReference type="NCBI Taxonomy" id="1470563"/>
    <lineage>
        <taxon>Bacteria</taxon>
        <taxon>Pseudomonadati</taxon>
        <taxon>Pseudomonadota</taxon>
        <taxon>Alphaproteobacteria</taxon>
        <taxon>Rhodobacterales</taxon>
        <taxon>Roseobacteraceae</taxon>
    </lineage>
</organism>